<dbReference type="InterPro" id="IPR029045">
    <property type="entry name" value="ClpP/crotonase-like_dom_sf"/>
</dbReference>
<dbReference type="PANTHER" id="PTHR43684:SF1">
    <property type="entry name" value="ENOYL-COA DELTA ISOMERASE 2"/>
    <property type="match status" value="1"/>
</dbReference>
<dbReference type="GO" id="GO:0004165">
    <property type="term" value="F:delta(3)-delta(2)-enoyl-CoA isomerase activity"/>
    <property type="evidence" value="ECO:0007669"/>
    <property type="project" value="UniProtKB-ARBA"/>
</dbReference>
<dbReference type="PANTHER" id="PTHR43684">
    <property type="match status" value="1"/>
</dbReference>
<keyword evidence="2" id="KW-0576">Peroxisome</keyword>
<accession>A0A6J6RYS0</accession>
<dbReference type="Gene3D" id="3.90.226.10">
    <property type="entry name" value="2-enoyl-CoA Hydratase, Chain A, domain 1"/>
    <property type="match status" value="1"/>
</dbReference>
<dbReference type="CDD" id="cd06558">
    <property type="entry name" value="crotonase-like"/>
    <property type="match status" value="1"/>
</dbReference>
<sequence>MSVEIEINDGVAVITMNRPERKNAFTREQYELLANALNAADQDSEVRVAVLTGAGAAFSSGQDLKEMMELASGVASGAPTTSKAGGFTVLLDALEVFSKPLIAAVNGVAVGIGMTLLPFCDLVLIDETARMRVPFSELGVPPEAASSVLFADRIGWQRAAELLLTARWVDATEAVEIGLALRTTPAGEALSQARELATTIAAKSAYSTRVIKQLMVAGRGSRTQEARAREEALFADLFRSGGFGG</sequence>
<dbReference type="InterPro" id="IPR051053">
    <property type="entry name" value="ECH/Chromodomain_protein"/>
</dbReference>
<dbReference type="AlphaFoldDB" id="A0A6J6RYS0"/>
<evidence type="ECO:0000313" key="6">
    <source>
        <dbReference type="EMBL" id="CAB4809050.1"/>
    </source>
</evidence>
<dbReference type="GO" id="GO:0005777">
    <property type="term" value="C:peroxisome"/>
    <property type="evidence" value="ECO:0007669"/>
    <property type="project" value="UniProtKB-SubCell"/>
</dbReference>
<dbReference type="EMBL" id="CAFBLJ010000046">
    <property type="protein sequence ID" value="CAB4871001.1"/>
    <property type="molecule type" value="Genomic_DNA"/>
</dbReference>
<keyword evidence="3" id="KW-0413">Isomerase</keyword>
<reference evidence="4" key="1">
    <citation type="submission" date="2020-05" db="EMBL/GenBank/DDBJ databases">
        <authorList>
            <person name="Chiriac C."/>
            <person name="Salcher M."/>
            <person name="Ghai R."/>
            <person name="Kavagutti S V."/>
        </authorList>
    </citation>
    <scope>NUCLEOTIDE SEQUENCE</scope>
</reference>
<gene>
    <name evidence="4" type="ORF">UFOPK2658_01487</name>
    <name evidence="5" type="ORF">UFOPK2880_01337</name>
    <name evidence="6" type="ORF">UFOPK3004_01110</name>
    <name evidence="7" type="ORF">UFOPK3304_00998</name>
</gene>
<comment type="subcellular location">
    <subcellularLocation>
        <location evidence="1">Peroxisome</location>
    </subcellularLocation>
</comment>
<evidence type="ECO:0000256" key="2">
    <source>
        <dbReference type="ARBA" id="ARBA00023140"/>
    </source>
</evidence>
<dbReference type="Pfam" id="PF00378">
    <property type="entry name" value="ECH_1"/>
    <property type="match status" value="1"/>
</dbReference>
<dbReference type="EMBL" id="CAFAAL010000099">
    <property type="protein sequence ID" value="CAB4809050.1"/>
    <property type="molecule type" value="Genomic_DNA"/>
</dbReference>
<evidence type="ECO:0000313" key="7">
    <source>
        <dbReference type="EMBL" id="CAB4871001.1"/>
    </source>
</evidence>
<evidence type="ECO:0000313" key="5">
    <source>
        <dbReference type="EMBL" id="CAB4779376.1"/>
    </source>
</evidence>
<name>A0A6J6RYS0_9ZZZZ</name>
<evidence type="ECO:0000256" key="3">
    <source>
        <dbReference type="ARBA" id="ARBA00023235"/>
    </source>
</evidence>
<evidence type="ECO:0000256" key="1">
    <source>
        <dbReference type="ARBA" id="ARBA00004275"/>
    </source>
</evidence>
<dbReference type="InterPro" id="IPR001753">
    <property type="entry name" value="Enoyl-CoA_hydra/iso"/>
</dbReference>
<protein>
    <submittedName>
        <fullName evidence="4">Unannotated protein</fullName>
    </submittedName>
</protein>
<dbReference type="EMBL" id="CAEZYH010000080">
    <property type="protein sequence ID" value="CAB4727527.1"/>
    <property type="molecule type" value="Genomic_DNA"/>
</dbReference>
<dbReference type="EMBL" id="CAEZZP010000095">
    <property type="protein sequence ID" value="CAB4779376.1"/>
    <property type="molecule type" value="Genomic_DNA"/>
</dbReference>
<proteinExistence type="predicted"/>
<organism evidence="4">
    <name type="scientific">freshwater metagenome</name>
    <dbReference type="NCBI Taxonomy" id="449393"/>
    <lineage>
        <taxon>unclassified sequences</taxon>
        <taxon>metagenomes</taxon>
        <taxon>ecological metagenomes</taxon>
    </lineage>
</organism>
<dbReference type="SUPFAM" id="SSF52096">
    <property type="entry name" value="ClpP/crotonase"/>
    <property type="match status" value="1"/>
</dbReference>
<evidence type="ECO:0000313" key="4">
    <source>
        <dbReference type="EMBL" id="CAB4727527.1"/>
    </source>
</evidence>